<dbReference type="Proteomes" id="UP000683493">
    <property type="component" value="Chromosome"/>
</dbReference>
<keyword evidence="2 8" id="KW-0028">Amino-acid biosynthesis</keyword>
<comment type="similarity">
    <text evidence="8">Belongs to the HisA/HisF family.</text>
</comment>
<protein>
    <recommendedName>
        <fullName evidence="7">IGP synthase cyclase subunit</fullName>
    </recommendedName>
</protein>
<comment type="pathway">
    <text evidence="6">Amino-acid biosynthesis.</text>
</comment>
<evidence type="ECO:0000256" key="3">
    <source>
        <dbReference type="ARBA" id="ARBA00023102"/>
    </source>
</evidence>
<dbReference type="CDD" id="cd04731">
    <property type="entry name" value="HisF"/>
    <property type="match status" value="1"/>
</dbReference>
<dbReference type="NCBIfam" id="NF038364">
    <property type="entry name" value="AglZ_HisF2_fam"/>
    <property type="match status" value="1"/>
</dbReference>
<gene>
    <name evidence="9" type="ORF">KP005_11345</name>
</gene>
<reference evidence="9 10" key="1">
    <citation type="submission" date="2021-06" db="EMBL/GenBank/DDBJ databases">
        <title>Gemonas diversity in paddy soil.</title>
        <authorList>
            <person name="Liu G."/>
        </authorList>
    </citation>
    <scope>NUCLEOTIDE SEQUENCE [LARGE SCALE GENOMIC DNA]</scope>
    <source>
        <strain evidence="9 10">RG29</strain>
    </source>
</reference>
<evidence type="ECO:0000313" key="9">
    <source>
        <dbReference type="EMBL" id="QWV95980.1"/>
    </source>
</evidence>
<evidence type="ECO:0000256" key="7">
    <source>
        <dbReference type="ARBA" id="ARBA00030264"/>
    </source>
</evidence>
<sequence>MLRTRVIPVLLLRNESLVKTVRFGKFTYVGDPCNTVRIFNELEVDELLFLDITATPDKRSPNLRVLSEIADECFMPLGYGGGVRDFETAKAIFEIGFEKVALNSFALEQPQFVTRLAEHFGNQSVVASVDVKKDLLGRYRVHSEAGKRNTGRNPVEWAQELESLGAGEILLTSIDREGSWAGFDVELVHAVAQAVTVPVIAHGGAGSVKDIGTVVREGGASAVAVGSMVVFQKKGMGVLVNFPSQESIRAELE</sequence>
<evidence type="ECO:0000256" key="8">
    <source>
        <dbReference type="RuleBase" id="RU003657"/>
    </source>
</evidence>
<evidence type="ECO:0000256" key="4">
    <source>
        <dbReference type="ARBA" id="ARBA00023239"/>
    </source>
</evidence>
<keyword evidence="10" id="KW-1185">Reference proteome</keyword>
<name>A0ABX8JC21_9BACT</name>
<dbReference type="Pfam" id="PF00977">
    <property type="entry name" value="His_biosynth"/>
    <property type="match status" value="1"/>
</dbReference>
<proteinExistence type="inferred from homology"/>
<organism evidence="9 10">
    <name type="scientific">Geomonas diazotrophica</name>
    <dbReference type="NCBI Taxonomy" id="2843197"/>
    <lineage>
        <taxon>Bacteria</taxon>
        <taxon>Pseudomonadati</taxon>
        <taxon>Thermodesulfobacteriota</taxon>
        <taxon>Desulfuromonadia</taxon>
        <taxon>Geobacterales</taxon>
        <taxon>Geobacteraceae</taxon>
        <taxon>Geomonas</taxon>
    </lineage>
</organism>
<keyword evidence="3 8" id="KW-0368">Histidine biosynthesis</keyword>
<evidence type="ECO:0000256" key="2">
    <source>
        <dbReference type="ARBA" id="ARBA00022605"/>
    </source>
</evidence>
<dbReference type="PANTHER" id="PTHR21235:SF2">
    <property type="entry name" value="IMIDAZOLE GLYCEROL PHOSPHATE SYNTHASE HISHF"/>
    <property type="match status" value="1"/>
</dbReference>
<comment type="function">
    <text evidence="5">IGPS catalyzes the conversion of PRFAR and glutamine to IGP, AICAR and glutamate. The HisF subunit catalyzes the cyclization activity that produces IGP and AICAR from PRFAR using the ammonia provided by the HisH subunit.</text>
</comment>
<dbReference type="PANTHER" id="PTHR21235">
    <property type="entry name" value="IMIDAZOLE GLYCEROL PHOSPHATE SYNTHASE SUBUNIT HISF/H IGP SYNTHASE SUBUNIT HISF/H"/>
    <property type="match status" value="1"/>
</dbReference>
<dbReference type="InterPro" id="IPR050064">
    <property type="entry name" value="IGPS_HisA/HisF"/>
</dbReference>
<accession>A0ABX8JC21</accession>
<evidence type="ECO:0000256" key="1">
    <source>
        <dbReference type="ARBA" id="ARBA00011152"/>
    </source>
</evidence>
<comment type="subunit">
    <text evidence="1">Heterodimer of HisH and HisF.</text>
</comment>
<dbReference type="InterPro" id="IPR006062">
    <property type="entry name" value="His_biosynth"/>
</dbReference>
<evidence type="ECO:0000256" key="5">
    <source>
        <dbReference type="ARBA" id="ARBA00025475"/>
    </source>
</evidence>
<evidence type="ECO:0000256" key="6">
    <source>
        <dbReference type="ARBA" id="ARBA00029440"/>
    </source>
</evidence>
<dbReference type="EMBL" id="CP076724">
    <property type="protein sequence ID" value="QWV95980.1"/>
    <property type="molecule type" value="Genomic_DNA"/>
</dbReference>
<dbReference type="InterPro" id="IPR004651">
    <property type="entry name" value="HisF"/>
</dbReference>
<evidence type="ECO:0000313" key="10">
    <source>
        <dbReference type="Proteomes" id="UP000683493"/>
    </source>
</evidence>
<keyword evidence="4" id="KW-0456">Lyase</keyword>